<dbReference type="AlphaFoldDB" id="A0A4Q5E2S3"/>
<accession>A0A4Q5E2S3</accession>
<sequence length="110" mass="12848">MLFTWLIAAIIGGGLIVAFYDEIKAWAEGLFNSLSSYIRKAWVYIRRIPGGIKQMIRYIQNGSMMEESQKKEVEWDEIVRMHENGDIDDETFNALKAERDKKIAEMSRDR</sequence>
<name>A0A4Q5E2S3_BACUN</name>
<dbReference type="EMBL" id="WCTM01000013">
    <property type="protein sequence ID" value="KAB4238579.1"/>
    <property type="molecule type" value="Genomic_DNA"/>
</dbReference>
<evidence type="ECO:0000313" key="1">
    <source>
        <dbReference type="EMBL" id="KAB4238579.1"/>
    </source>
</evidence>
<proteinExistence type="predicted"/>
<evidence type="ECO:0000313" key="2">
    <source>
        <dbReference type="Proteomes" id="UP000431575"/>
    </source>
</evidence>
<organism evidence="1 2">
    <name type="scientific">Bacteroides uniformis</name>
    <dbReference type="NCBI Taxonomy" id="820"/>
    <lineage>
        <taxon>Bacteria</taxon>
        <taxon>Pseudomonadati</taxon>
        <taxon>Bacteroidota</taxon>
        <taxon>Bacteroidia</taxon>
        <taxon>Bacteroidales</taxon>
        <taxon>Bacteroidaceae</taxon>
        <taxon>Bacteroides</taxon>
    </lineage>
</organism>
<dbReference type="Proteomes" id="UP000431575">
    <property type="component" value="Unassembled WGS sequence"/>
</dbReference>
<gene>
    <name evidence="1" type="ORF">GAP41_17880</name>
</gene>
<reference evidence="1 2" key="1">
    <citation type="journal article" date="2019" name="Nat. Med.">
        <title>A library of human gut bacterial isolates paired with longitudinal multiomics data enables mechanistic microbiome research.</title>
        <authorList>
            <person name="Poyet M."/>
            <person name="Groussin M."/>
            <person name="Gibbons S.M."/>
            <person name="Avila-Pacheco J."/>
            <person name="Jiang X."/>
            <person name="Kearney S.M."/>
            <person name="Perrotta A.R."/>
            <person name="Berdy B."/>
            <person name="Zhao S."/>
            <person name="Lieberman T.D."/>
            <person name="Swanson P.K."/>
            <person name="Smith M."/>
            <person name="Roesemann S."/>
            <person name="Alexander J.E."/>
            <person name="Rich S.A."/>
            <person name="Livny J."/>
            <person name="Vlamakis H."/>
            <person name="Clish C."/>
            <person name="Bullock K."/>
            <person name="Deik A."/>
            <person name="Scott J."/>
            <person name="Pierce K.A."/>
            <person name="Xavier R.J."/>
            <person name="Alm E.J."/>
        </authorList>
    </citation>
    <scope>NUCLEOTIDE SEQUENCE [LARGE SCALE GENOMIC DNA]</scope>
    <source>
        <strain evidence="1 2">BIOML-A6</strain>
    </source>
</reference>
<dbReference type="RefSeq" id="WP_130081535.1">
    <property type="nucleotide sequence ID" value="NZ_RCXX01000013.1"/>
</dbReference>
<comment type="caution">
    <text evidence="1">The sequence shown here is derived from an EMBL/GenBank/DDBJ whole genome shotgun (WGS) entry which is preliminary data.</text>
</comment>
<protein>
    <submittedName>
        <fullName evidence="1">Uncharacterized protein</fullName>
    </submittedName>
</protein>